<organism evidence="1 2">
    <name type="scientific">Tigheibacillus halophilus</name>
    <dbReference type="NCBI Taxonomy" id="361280"/>
    <lineage>
        <taxon>Bacteria</taxon>
        <taxon>Bacillati</taxon>
        <taxon>Bacillota</taxon>
        <taxon>Bacilli</taxon>
        <taxon>Bacillales</taxon>
        <taxon>Bacillaceae</taxon>
        <taxon>Tigheibacillus</taxon>
    </lineage>
</organism>
<proteinExistence type="predicted"/>
<reference evidence="1 2" key="1">
    <citation type="submission" date="2023-10" db="EMBL/GenBank/DDBJ databases">
        <title>Virgibacillus halophilus 5B73C genome.</title>
        <authorList>
            <person name="Miliotis G."/>
            <person name="Sengupta P."/>
            <person name="Hameed A."/>
            <person name="Chuvochina M."/>
            <person name="Mcdonagh F."/>
            <person name="Simpson A.C."/>
            <person name="Singh N.K."/>
            <person name="Rekha P.D."/>
            <person name="Raman K."/>
            <person name="Hugenholtz P."/>
            <person name="Venkateswaran K."/>
        </authorList>
    </citation>
    <scope>NUCLEOTIDE SEQUENCE [LARGE SCALE GENOMIC DNA]</scope>
    <source>
        <strain evidence="1 2">5B73C</strain>
    </source>
</reference>
<accession>A0ABU5C1Y9</accession>
<dbReference type="EMBL" id="JAWDIP010000003">
    <property type="protein sequence ID" value="MDY0393327.1"/>
    <property type="molecule type" value="Genomic_DNA"/>
</dbReference>
<sequence length="82" mass="9560">MNKLTGDEADLLQKVIEDNDHVIQVGNKRYYVTIMEEPKVPQPNKNILKEEVQDYQLKKRNILKGKEFSIDDVVEMIDMGII</sequence>
<keyword evidence="2" id="KW-1185">Reference proteome</keyword>
<comment type="caution">
    <text evidence="1">The sequence shown here is derived from an EMBL/GenBank/DDBJ whole genome shotgun (WGS) entry which is preliminary data.</text>
</comment>
<dbReference type="RefSeq" id="WP_390356705.1">
    <property type="nucleotide sequence ID" value="NZ_JBHUIZ010000013.1"/>
</dbReference>
<name>A0ABU5C1Y9_9BACI</name>
<evidence type="ECO:0000313" key="2">
    <source>
        <dbReference type="Proteomes" id="UP001281447"/>
    </source>
</evidence>
<protein>
    <submittedName>
        <fullName evidence="1">Uncharacterized protein</fullName>
    </submittedName>
</protein>
<evidence type="ECO:0000313" key="1">
    <source>
        <dbReference type="EMBL" id="MDY0393327.1"/>
    </source>
</evidence>
<dbReference type="Proteomes" id="UP001281447">
    <property type="component" value="Unassembled WGS sequence"/>
</dbReference>
<gene>
    <name evidence="1" type="ORF">RWE15_01400</name>
</gene>